<dbReference type="HOGENOM" id="CLU_2374240_0_0_1"/>
<proteinExistence type="predicted"/>
<comment type="caution">
    <text evidence="2">The sequence shown here is derived from an EMBL/GenBank/DDBJ whole genome shotgun (WGS) entry which is preliminary data.</text>
</comment>
<protein>
    <submittedName>
        <fullName evidence="2">Uncharacterized protein</fullName>
    </submittedName>
</protein>
<dbReference type="EMBL" id="AFRT01003267">
    <property type="protein sequence ID" value="ELU36558.1"/>
    <property type="molecule type" value="Genomic_DNA"/>
</dbReference>
<name>L8WIC8_THACA</name>
<dbReference type="Proteomes" id="UP000011668">
    <property type="component" value="Unassembled WGS sequence"/>
</dbReference>
<dbReference type="AlphaFoldDB" id="L8WIC8"/>
<organism evidence="2 3">
    <name type="scientific">Thanatephorus cucumeris (strain AG1-IA)</name>
    <name type="common">Rice sheath blight fungus</name>
    <name type="synonym">Rhizoctonia solani</name>
    <dbReference type="NCBI Taxonomy" id="983506"/>
    <lineage>
        <taxon>Eukaryota</taxon>
        <taxon>Fungi</taxon>
        <taxon>Dikarya</taxon>
        <taxon>Basidiomycota</taxon>
        <taxon>Agaricomycotina</taxon>
        <taxon>Agaricomycetes</taxon>
        <taxon>Cantharellales</taxon>
        <taxon>Ceratobasidiaceae</taxon>
        <taxon>Rhizoctonia</taxon>
        <taxon>Rhizoctonia solani AG-1</taxon>
    </lineage>
</organism>
<gene>
    <name evidence="2" type="ORF">AG1IA_09416</name>
</gene>
<evidence type="ECO:0000313" key="3">
    <source>
        <dbReference type="Proteomes" id="UP000011668"/>
    </source>
</evidence>
<keyword evidence="3" id="KW-1185">Reference proteome</keyword>
<accession>L8WIC8</accession>
<feature type="region of interest" description="Disordered" evidence="1">
    <location>
        <begin position="66"/>
        <end position="95"/>
    </location>
</feature>
<feature type="compositionally biased region" description="Basic and acidic residues" evidence="1">
    <location>
        <begin position="66"/>
        <end position="80"/>
    </location>
</feature>
<sequence length="95" mass="10753">MPGYGQKRQMRVLLCAINACWSGMKCSGWSGEYPIKCIEGCTVCHRSEAFERFVIKALQGRYHGPEIRGQRQDNRSEIHQIPDGAWTGPHMVKSS</sequence>
<reference evidence="2 3" key="1">
    <citation type="journal article" date="2013" name="Nat. Commun.">
        <title>The evolution and pathogenic mechanisms of the rice sheath blight pathogen.</title>
        <authorList>
            <person name="Zheng A."/>
            <person name="Lin R."/>
            <person name="Xu L."/>
            <person name="Qin P."/>
            <person name="Tang C."/>
            <person name="Ai P."/>
            <person name="Zhang D."/>
            <person name="Liu Y."/>
            <person name="Sun Z."/>
            <person name="Feng H."/>
            <person name="Wang Y."/>
            <person name="Chen Y."/>
            <person name="Liang X."/>
            <person name="Fu R."/>
            <person name="Li Q."/>
            <person name="Zhang J."/>
            <person name="Yu X."/>
            <person name="Xie Z."/>
            <person name="Ding L."/>
            <person name="Guan P."/>
            <person name="Tang J."/>
            <person name="Liang Y."/>
            <person name="Wang S."/>
            <person name="Deng Q."/>
            <person name="Li S."/>
            <person name="Zhu J."/>
            <person name="Wang L."/>
            <person name="Liu H."/>
            <person name="Li P."/>
        </authorList>
    </citation>
    <scope>NUCLEOTIDE SEQUENCE [LARGE SCALE GENOMIC DNA]</scope>
    <source>
        <strain evidence="3">AG-1 IA</strain>
    </source>
</reference>
<evidence type="ECO:0000313" key="2">
    <source>
        <dbReference type="EMBL" id="ELU36558.1"/>
    </source>
</evidence>
<evidence type="ECO:0000256" key="1">
    <source>
        <dbReference type="SAM" id="MobiDB-lite"/>
    </source>
</evidence>